<keyword evidence="2 5" id="KW-0812">Transmembrane</keyword>
<feature type="transmembrane region" description="Helical" evidence="5">
    <location>
        <begin position="12"/>
        <end position="31"/>
    </location>
</feature>
<feature type="transmembrane region" description="Helical" evidence="5">
    <location>
        <begin position="428"/>
        <end position="446"/>
    </location>
</feature>
<dbReference type="OrthoDB" id="127638at2"/>
<feature type="transmembrane region" description="Helical" evidence="5">
    <location>
        <begin position="341"/>
        <end position="359"/>
    </location>
</feature>
<evidence type="ECO:0000256" key="2">
    <source>
        <dbReference type="ARBA" id="ARBA00022692"/>
    </source>
</evidence>
<evidence type="ECO:0000256" key="1">
    <source>
        <dbReference type="ARBA" id="ARBA00004141"/>
    </source>
</evidence>
<dbReference type="PANTHER" id="PTHR11785">
    <property type="entry name" value="AMINO ACID TRANSPORTER"/>
    <property type="match status" value="1"/>
</dbReference>
<feature type="transmembrane region" description="Helical" evidence="5">
    <location>
        <begin position="93"/>
        <end position="119"/>
    </location>
</feature>
<keyword evidence="3 5" id="KW-1133">Transmembrane helix</keyword>
<keyword evidence="7" id="KW-1185">Reference proteome</keyword>
<feature type="transmembrane region" description="Helical" evidence="5">
    <location>
        <begin position="139"/>
        <end position="158"/>
    </location>
</feature>
<protein>
    <submittedName>
        <fullName evidence="6">Amino acid permease-associated region</fullName>
    </submittedName>
</protein>
<feature type="transmembrane region" description="Helical" evidence="5">
    <location>
        <begin position="170"/>
        <end position="190"/>
    </location>
</feature>
<dbReference type="PIRSF" id="PIRSF006060">
    <property type="entry name" value="AA_transporter"/>
    <property type="match status" value="1"/>
</dbReference>
<gene>
    <name evidence="6" type="ORF">Dace_0974</name>
</gene>
<organism evidence="6 7">
    <name type="scientific">Desulfuromonas acetoxidans (strain DSM 684 / 11070)</name>
    <dbReference type="NCBI Taxonomy" id="281689"/>
    <lineage>
        <taxon>Bacteria</taxon>
        <taxon>Pseudomonadati</taxon>
        <taxon>Thermodesulfobacteriota</taxon>
        <taxon>Desulfuromonadia</taxon>
        <taxon>Desulfuromonadales</taxon>
        <taxon>Desulfuromonadaceae</taxon>
        <taxon>Desulfuromonas</taxon>
    </lineage>
</organism>
<dbReference type="GO" id="GO:0016020">
    <property type="term" value="C:membrane"/>
    <property type="evidence" value="ECO:0007669"/>
    <property type="project" value="UniProtKB-SubCell"/>
</dbReference>
<evidence type="ECO:0000256" key="5">
    <source>
        <dbReference type="SAM" id="Phobius"/>
    </source>
</evidence>
<dbReference type="Proteomes" id="UP000005695">
    <property type="component" value="Unassembled WGS sequence"/>
</dbReference>
<feature type="transmembrane region" description="Helical" evidence="5">
    <location>
        <begin position="210"/>
        <end position="232"/>
    </location>
</feature>
<dbReference type="Gene3D" id="1.20.1740.10">
    <property type="entry name" value="Amino acid/polyamine transporter I"/>
    <property type="match status" value="1"/>
</dbReference>
<evidence type="ECO:0000256" key="4">
    <source>
        <dbReference type="ARBA" id="ARBA00023136"/>
    </source>
</evidence>
<comment type="caution">
    <text evidence="6">The sequence shown here is derived from an EMBL/GenBank/DDBJ whole genome shotgun (WGS) entry which is preliminary data.</text>
</comment>
<keyword evidence="4 5" id="KW-0472">Membrane</keyword>
<dbReference type="AlphaFoldDB" id="Q1JX27"/>
<dbReference type="Pfam" id="PF13520">
    <property type="entry name" value="AA_permease_2"/>
    <property type="match status" value="1"/>
</dbReference>
<evidence type="ECO:0000256" key="3">
    <source>
        <dbReference type="ARBA" id="ARBA00022989"/>
    </source>
</evidence>
<dbReference type="InterPro" id="IPR002293">
    <property type="entry name" value="AA/rel_permease1"/>
</dbReference>
<dbReference type="PANTHER" id="PTHR11785:SF512">
    <property type="entry name" value="SOBREMESA, ISOFORM B"/>
    <property type="match status" value="1"/>
</dbReference>
<feature type="transmembrane region" description="Helical" evidence="5">
    <location>
        <begin position="405"/>
        <end position="422"/>
    </location>
</feature>
<reference evidence="6" key="1">
    <citation type="submission" date="2006-05" db="EMBL/GenBank/DDBJ databases">
        <title>Annotation of the draft genome assembly of Desulfuromonas acetoxidans DSM 684.</title>
        <authorList>
            <consortium name="US DOE Joint Genome Institute (JGI-ORNL)"/>
            <person name="Larimer F."/>
            <person name="Land M."/>
            <person name="Hauser L."/>
        </authorList>
    </citation>
    <scope>NUCLEOTIDE SEQUENCE [LARGE SCALE GENOMIC DNA]</scope>
    <source>
        <strain evidence="6">DSM 684</strain>
    </source>
</reference>
<name>Q1JX27_DESA6</name>
<accession>Q1JX27</accession>
<evidence type="ECO:0000313" key="7">
    <source>
        <dbReference type="Proteomes" id="UP000005695"/>
    </source>
</evidence>
<dbReference type="InterPro" id="IPR050598">
    <property type="entry name" value="AminoAcid_Transporter"/>
</dbReference>
<reference evidence="6" key="2">
    <citation type="submission" date="2006-05" db="EMBL/GenBank/DDBJ databases">
        <title>Sequencing of the draft genome and assembly of Desulfuromonas acetoxidans DSM 684.</title>
        <authorList>
            <consortium name="US DOE Joint Genome Institute (JGI-PGF)"/>
            <person name="Copeland A."/>
            <person name="Lucas S."/>
            <person name="Lapidus A."/>
            <person name="Barry K."/>
            <person name="Detter J.C."/>
            <person name="Glavina del Rio T."/>
            <person name="Hammon N."/>
            <person name="Israni S."/>
            <person name="Dalin E."/>
            <person name="Tice H."/>
            <person name="Bruce D."/>
            <person name="Pitluck S."/>
            <person name="Richardson P."/>
        </authorList>
    </citation>
    <scope>NUCLEOTIDE SEQUENCE [LARGE SCALE GENOMIC DNA]</scope>
    <source>
        <strain evidence="6">DSM 684</strain>
    </source>
</reference>
<sequence length="468" mass="49543">MSSRRPQLTRQIGLLSALVLVIANMVGSGVFTTSGFILTELGSPGTLMWCWLLGGAFALTGALCYGELGAMLPEAGGEYAYLSRAFGPLPAFLSGWISLIVGFSAPIAAAAIAFATYFLGGSGASWFELDAFGMTLIRVSPVTLLACATVIGLSLVHVHSVRLGKRVQNALTLFKIVFIALFIIGGFAWGHGSFSHLGESLSADGWSASGFAVSLIFVSFAYSGWNAAAYLGSEITRPERNLPLALVGGTVLVMGLYLLLNLVFIYALPPQAMSGTLEVGLSAATALFGNTIGTLFAQAIALGLLSVLSAMIMAGPRVYFAMARDNLFFQRCAQVHKTRHTPAEAIAFQAVIAIGIIVSTAYDTLLIYVGFTLSLSAMTTVLGLIRLRRLAPDLPRPYRTFGYPLTPAIFILGNLWIMVYTIHSRPMVGLAGIVTIGVGGLLYLIACQRGQVTTNGVFTRQSADEPGN</sequence>
<feature type="transmembrane region" description="Helical" evidence="5">
    <location>
        <begin position="51"/>
        <end position="72"/>
    </location>
</feature>
<dbReference type="EMBL" id="AAEW02000017">
    <property type="protein sequence ID" value="EAT14835.1"/>
    <property type="molecule type" value="Genomic_DNA"/>
</dbReference>
<feature type="transmembrane region" description="Helical" evidence="5">
    <location>
        <begin position="295"/>
        <end position="320"/>
    </location>
</feature>
<feature type="transmembrane region" description="Helical" evidence="5">
    <location>
        <begin position="244"/>
        <end position="268"/>
    </location>
</feature>
<feature type="transmembrane region" description="Helical" evidence="5">
    <location>
        <begin position="365"/>
        <end position="385"/>
    </location>
</feature>
<dbReference type="GO" id="GO:0015179">
    <property type="term" value="F:L-amino acid transmembrane transporter activity"/>
    <property type="evidence" value="ECO:0007669"/>
    <property type="project" value="TreeGrafter"/>
</dbReference>
<dbReference type="RefSeq" id="WP_006002077.1">
    <property type="nucleotide sequence ID" value="NZ_AAEW02000017.1"/>
</dbReference>
<evidence type="ECO:0000313" key="6">
    <source>
        <dbReference type="EMBL" id="EAT14835.1"/>
    </source>
</evidence>
<comment type="subcellular location">
    <subcellularLocation>
        <location evidence="1">Membrane</location>
        <topology evidence="1">Multi-pass membrane protein</topology>
    </subcellularLocation>
</comment>
<proteinExistence type="predicted"/>